<evidence type="ECO:0000313" key="3">
    <source>
        <dbReference type="Proteomes" id="UP001055439"/>
    </source>
</evidence>
<dbReference type="PANTHER" id="PTHR33566">
    <property type="entry name" value="EN/SPM-LIKE TRANSPOSON-RELATED"/>
    <property type="match status" value="1"/>
</dbReference>
<dbReference type="OrthoDB" id="10036779at2759"/>
<evidence type="ECO:0008006" key="4">
    <source>
        <dbReference type="Google" id="ProtNLM"/>
    </source>
</evidence>
<keyword evidence="1" id="KW-0175">Coiled coil</keyword>
<evidence type="ECO:0000313" key="2">
    <source>
        <dbReference type="EMBL" id="URE46092.1"/>
    </source>
</evidence>
<dbReference type="Proteomes" id="UP001055439">
    <property type="component" value="Chromosome 9"/>
</dbReference>
<gene>
    <name evidence="2" type="ORF">MUK42_25789</name>
</gene>
<sequence length="365" mass="41333">MPQKEMRDGEIPDVDFIKSHSQKLEDELQKLGLKIKHHEDNLKFLKAQMNSIDESILDMQVNLGKYHSSAGAVDNDDFSATNTEKQTIESILKQEQSAAGIMCQLKVYHAVQASKLPLTKDVLGIVATLGKTYEGVKELEKYDKEGMIDKSYGLHGLGKAIGRHLDGRYLVFCIENLRPYIGEFVPEDPQRRLALLKPRLPNGDPPPGFIDFAVNMIDVDQMHLSCITASGHGLRETLFYNLFSRLQVYKTRSDMLRALPFLSEGAISLDGGIMKSSGLFYLGGRNSIEVIFPISSGISRLPTDVLEIEEQLKVMRWQKERLLEDVQREETLLNHVKTMFSTKKEEYVKYLRETAQILQQGASRI</sequence>
<dbReference type="PANTHER" id="PTHR33566:SF6">
    <property type="entry name" value="PROTEIN DEFECTIVE IN MERISTEM SILENCING 3"/>
    <property type="match status" value="1"/>
</dbReference>
<dbReference type="AlphaFoldDB" id="A0A9E7IDW2"/>
<proteinExistence type="predicted"/>
<name>A0A9E7IDW2_9LILI</name>
<reference evidence="2" key="1">
    <citation type="submission" date="2022-05" db="EMBL/GenBank/DDBJ databases">
        <title>The Musa troglodytarum L. genome provides insights into the mechanism of non-climacteric behaviour and enrichment of carotenoids.</title>
        <authorList>
            <person name="Wang J."/>
        </authorList>
    </citation>
    <scope>NUCLEOTIDE SEQUENCE</scope>
    <source>
        <tissue evidence="2">Leaf</tissue>
    </source>
</reference>
<dbReference type="EMBL" id="CP097511">
    <property type="protein sequence ID" value="URE46092.1"/>
    <property type="molecule type" value="Genomic_DNA"/>
</dbReference>
<evidence type="ECO:0000256" key="1">
    <source>
        <dbReference type="SAM" id="Coils"/>
    </source>
</evidence>
<organism evidence="2 3">
    <name type="scientific">Musa troglodytarum</name>
    <name type="common">fe'i banana</name>
    <dbReference type="NCBI Taxonomy" id="320322"/>
    <lineage>
        <taxon>Eukaryota</taxon>
        <taxon>Viridiplantae</taxon>
        <taxon>Streptophyta</taxon>
        <taxon>Embryophyta</taxon>
        <taxon>Tracheophyta</taxon>
        <taxon>Spermatophyta</taxon>
        <taxon>Magnoliopsida</taxon>
        <taxon>Liliopsida</taxon>
        <taxon>Zingiberales</taxon>
        <taxon>Musaceae</taxon>
        <taxon>Musa</taxon>
    </lineage>
</organism>
<accession>A0A9E7IDW2</accession>
<feature type="coiled-coil region" evidence="1">
    <location>
        <begin position="21"/>
        <end position="55"/>
    </location>
</feature>
<protein>
    <recommendedName>
        <fullName evidence="4">Protein DEFECTIVE IN MERISTEM SILENCING 3</fullName>
    </recommendedName>
</protein>
<keyword evidence="3" id="KW-1185">Reference proteome</keyword>